<dbReference type="OrthoDB" id="3694871at2759"/>
<feature type="compositionally biased region" description="Basic and acidic residues" evidence="1">
    <location>
        <begin position="196"/>
        <end position="211"/>
    </location>
</feature>
<feature type="compositionally biased region" description="Acidic residues" evidence="1">
    <location>
        <begin position="334"/>
        <end position="353"/>
    </location>
</feature>
<feature type="compositionally biased region" description="Basic and acidic residues" evidence="1">
    <location>
        <begin position="356"/>
        <end position="368"/>
    </location>
</feature>
<dbReference type="Proteomes" id="UP000054337">
    <property type="component" value="Unassembled WGS sequence"/>
</dbReference>
<feature type="region of interest" description="Disordered" evidence="1">
    <location>
        <begin position="267"/>
        <end position="390"/>
    </location>
</feature>
<keyword evidence="3" id="KW-1185">Reference proteome</keyword>
<feature type="region of interest" description="Disordered" evidence="1">
    <location>
        <begin position="1"/>
        <end position="71"/>
    </location>
</feature>
<feature type="compositionally biased region" description="Basic residues" evidence="1">
    <location>
        <begin position="369"/>
        <end position="384"/>
    </location>
</feature>
<organism evidence="2 3">
    <name type="scientific">Bipolaris victoriae (strain FI3)</name>
    <name type="common">Victoria blight of oats agent</name>
    <name type="synonym">Cochliobolus victoriae</name>
    <dbReference type="NCBI Taxonomy" id="930091"/>
    <lineage>
        <taxon>Eukaryota</taxon>
        <taxon>Fungi</taxon>
        <taxon>Dikarya</taxon>
        <taxon>Ascomycota</taxon>
        <taxon>Pezizomycotina</taxon>
        <taxon>Dothideomycetes</taxon>
        <taxon>Pleosporomycetidae</taxon>
        <taxon>Pleosporales</taxon>
        <taxon>Pleosporineae</taxon>
        <taxon>Pleosporaceae</taxon>
        <taxon>Bipolaris</taxon>
    </lineage>
</organism>
<feature type="compositionally biased region" description="Low complexity" evidence="1">
    <location>
        <begin position="7"/>
        <end position="25"/>
    </location>
</feature>
<dbReference type="HOGENOM" id="CLU_780756_0_0_1"/>
<feature type="compositionally biased region" description="Basic residues" evidence="1">
    <location>
        <begin position="290"/>
        <end position="304"/>
    </location>
</feature>
<name>W7EY63_BIPV3</name>
<evidence type="ECO:0000256" key="1">
    <source>
        <dbReference type="SAM" id="MobiDB-lite"/>
    </source>
</evidence>
<evidence type="ECO:0000313" key="3">
    <source>
        <dbReference type="Proteomes" id="UP000054337"/>
    </source>
</evidence>
<accession>W7EY63</accession>
<proteinExistence type="predicted"/>
<gene>
    <name evidence="2" type="ORF">COCVIDRAFT_22470</name>
</gene>
<feature type="region of interest" description="Disordered" evidence="1">
    <location>
        <begin position="196"/>
        <end position="216"/>
    </location>
</feature>
<reference evidence="2 3" key="1">
    <citation type="journal article" date="2013" name="PLoS Genet.">
        <title>Comparative genome structure, secondary metabolite, and effector coding capacity across Cochliobolus pathogens.</title>
        <authorList>
            <person name="Condon B.J."/>
            <person name="Leng Y."/>
            <person name="Wu D."/>
            <person name="Bushley K.E."/>
            <person name="Ohm R.A."/>
            <person name="Otillar R."/>
            <person name="Martin J."/>
            <person name="Schackwitz W."/>
            <person name="Grimwood J."/>
            <person name="MohdZainudin N."/>
            <person name="Xue C."/>
            <person name="Wang R."/>
            <person name="Manning V.A."/>
            <person name="Dhillon B."/>
            <person name="Tu Z.J."/>
            <person name="Steffenson B.J."/>
            <person name="Salamov A."/>
            <person name="Sun H."/>
            <person name="Lowry S."/>
            <person name="LaButti K."/>
            <person name="Han J."/>
            <person name="Copeland A."/>
            <person name="Lindquist E."/>
            <person name="Barry K."/>
            <person name="Schmutz J."/>
            <person name="Baker S.E."/>
            <person name="Ciuffetti L.M."/>
            <person name="Grigoriev I.V."/>
            <person name="Zhong S."/>
            <person name="Turgeon B.G."/>
        </authorList>
    </citation>
    <scope>NUCLEOTIDE SEQUENCE [LARGE SCALE GENOMIC DNA]</scope>
    <source>
        <strain evidence="2 3">FI3</strain>
    </source>
</reference>
<dbReference type="RefSeq" id="XP_014561467.1">
    <property type="nucleotide sequence ID" value="XM_014705981.1"/>
</dbReference>
<feature type="compositionally biased region" description="Pro residues" evidence="1">
    <location>
        <begin position="56"/>
        <end position="65"/>
    </location>
</feature>
<protein>
    <submittedName>
        <fullName evidence="2">Uncharacterized protein</fullName>
    </submittedName>
</protein>
<dbReference type="GeneID" id="26252917"/>
<sequence length="390" mass="44057">MDDIIFSQPASQPAQSQAPQSPHKPASSKDVAVPTTPSKSLASRPKNSAIPRSPRPHLPSTPPAPPEDHTFLPATRHALEQALGKASLDRHEVLLQQDKEHTQDYIAQLQDAVKQKNGITPSTHEALLCREVTMWKAKAQEMDESAKTEMQLLRECNGRMEEEMIALRAVAEGLRREGEGLKEEVERLSKENEAFKRENDGLKADMQKGPREEDEERMLLITDLEGDKEEMQRLLDEVMDQNEGLKGEVKNLKDEAKKLKEEVKMLRGVAKEQGGGGGEGKNSKDDKVEKRKIKNIKRRERDRKRRDQVLFKENMQLAAKLAEVEKQKSGTSEEGLEAEDEVWEGFQDSDEGGEMVQEKDDARSAERSKSKKSKKKNKGKKGKKVIKEER</sequence>
<evidence type="ECO:0000313" key="2">
    <source>
        <dbReference type="EMBL" id="EUN31919.1"/>
    </source>
</evidence>
<dbReference type="AlphaFoldDB" id="W7EY63"/>
<dbReference type="EMBL" id="KI968696">
    <property type="protein sequence ID" value="EUN31919.1"/>
    <property type="molecule type" value="Genomic_DNA"/>
</dbReference>